<evidence type="ECO:0000313" key="1">
    <source>
        <dbReference type="EMBL" id="KAJ9664534.1"/>
    </source>
</evidence>
<accession>A0ACC3AKG3</accession>
<comment type="caution">
    <text evidence="1">The sequence shown here is derived from an EMBL/GenBank/DDBJ whole genome shotgun (WGS) entry which is preliminary data.</text>
</comment>
<sequence>MSYGAAKCEIDNTTLTEIGVANFSSSLSPDPLTWTIGYVPDAFTKSTDQRRYYLGTPQGLNLNTRADITGCALFFTGIEAGLSFVEPNGTILDLGTISGTCADALGDACESDLTNQVHNLAANLTASGNLQCSDMVQALQFSPPESCTKAGTWGNITAKTITGSDSPSALQLDGCNPTINSTYDVRSIATFPKIGNRAYLNNITPIVTVFSATGDAKDVMMSPEVHLNCMKPMEDEPPNQLVPQGSGKALVARNSWPSMLAALVGFLATAVFLG</sequence>
<reference evidence="1" key="1">
    <citation type="submission" date="2022-10" db="EMBL/GenBank/DDBJ databases">
        <title>Culturing micro-colonial fungi from biological soil crusts in the Mojave desert and describing Neophaeococcomyces mojavensis, and introducing the new genera and species Taxawa tesnikishii.</title>
        <authorList>
            <person name="Kurbessoian T."/>
            <person name="Stajich J.E."/>
        </authorList>
    </citation>
    <scope>NUCLEOTIDE SEQUENCE</scope>
    <source>
        <strain evidence="1">JES_112</strain>
    </source>
</reference>
<organism evidence="1 2">
    <name type="scientific">Neophaeococcomyces mojaviensis</name>
    <dbReference type="NCBI Taxonomy" id="3383035"/>
    <lineage>
        <taxon>Eukaryota</taxon>
        <taxon>Fungi</taxon>
        <taxon>Dikarya</taxon>
        <taxon>Ascomycota</taxon>
        <taxon>Pezizomycotina</taxon>
        <taxon>Eurotiomycetes</taxon>
        <taxon>Chaetothyriomycetidae</taxon>
        <taxon>Chaetothyriales</taxon>
        <taxon>Chaetothyriales incertae sedis</taxon>
        <taxon>Neophaeococcomyces</taxon>
    </lineage>
</organism>
<protein>
    <submittedName>
        <fullName evidence="1">Uncharacterized protein</fullName>
    </submittedName>
</protein>
<keyword evidence="2" id="KW-1185">Reference proteome</keyword>
<name>A0ACC3AKG3_9EURO</name>
<gene>
    <name evidence="1" type="ORF">H2198_000185</name>
</gene>
<evidence type="ECO:0000313" key="2">
    <source>
        <dbReference type="Proteomes" id="UP001172386"/>
    </source>
</evidence>
<dbReference type="Proteomes" id="UP001172386">
    <property type="component" value="Unassembled WGS sequence"/>
</dbReference>
<proteinExistence type="predicted"/>
<dbReference type="EMBL" id="JAPDRQ010000002">
    <property type="protein sequence ID" value="KAJ9664534.1"/>
    <property type="molecule type" value="Genomic_DNA"/>
</dbReference>